<name>A0A9Q1HM97_HOLLE</name>
<dbReference type="EMBL" id="JAIZAY010000001">
    <property type="protein sequence ID" value="KAJ8050971.1"/>
    <property type="molecule type" value="Genomic_DNA"/>
</dbReference>
<gene>
    <name evidence="2" type="ORF">HOLleu_04364</name>
</gene>
<accession>A0A9Q1HM97</accession>
<evidence type="ECO:0000313" key="3">
    <source>
        <dbReference type="Proteomes" id="UP001152320"/>
    </source>
</evidence>
<dbReference type="PANTHER" id="PTHR21301:SF10">
    <property type="entry name" value="REVERSE TRANSCRIPTASE DOMAIN-CONTAINING PROTEIN"/>
    <property type="match status" value="1"/>
</dbReference>
<feature type="domain" description="GIY-YIG" evidence="1">
    <location>
        <begin position="335"/>
        <end position="390"/>
    </location>
</feature>
<dbReference type="AlphaFoldDB" id="A0A9Q1HM97"/>
<dbReference type="PROSITE" id="PS50164">
    <property type="entry name" value="GIY_YIG"/>
    <property type="match status" value="1"/>
</dbReference>
<reference evidence="2" key="1">
    <citation type="submission" date="2021-10" db="EMBL/GenBank/DDBJ databases">
        <title>Tropical sea cucumber genome reveals ecological adaptation and Cuvierian tubules defense mechanism.</title>
        <authorList>
            <person name="Chen T."/>
        </authorList>
    </citation>
    <scope>NUCLEOTIDE SEQUENCE</scope>
    <source>
        <strain evidence="2">Nanhai2018</strain>
        <tissue evidence="2">Muscle</tissue>
    </source>
</reference>
<dbReference type="OrthoDB" id="6782675at2759"/>
<keyword evidence="3" id="KW-1185">Reference proteome</keyword>
<evidence type="ECO:0000259" key="1">
    <source>
        <dbReference type="PROSITE" id="PS50164"/>
    </source>
</evidence>
<proteinExistence type="predicted"/>
<evidence type="ECO:0000313" key="2">
    <source>
        <dbReference type="EMBL" id="KAJ8050971.1"/>
    </source>
</evidence>
<organism evidence="2 3">
    <name type="scientific">Holothuria leucospilota</name>
    <name type="common">Black long sea cucumber</name>
    <name type="synonym">Mertensiothuria leucospilota</name>
    <dbReference type="NCBI Taxonomy" id="206669"/>
    <lineage>
        <taxon>Eukaryota</taxon>
        <taxon>Metazoa</taxon>
        <taxon>Echinodermata</taxon>
        <taxon>Eleutherozoa</taxon>
        <taxon>Echinozoa</taxon>
        <taxon>Holothuroidea</taxon>
        <taxon>Aspidochirotacea</taxon>
        <taxon>Aspidochirotida</taxon>
        <taxon>Holothuriidae</taxon>
        <taxon>Holothuria</taxon>
    </lineage>
</organism>
<protein>
    <recommendedName>
        <fullName evidence="1">GIY-YIG domain-containing protein</fullName>
    </recommendedName>
</protein>
<dbReference type="PANTHER" id="PTHR21301">
    <property type="entry name" value="REVERSE TRANSCRIPTASE"/>
    <property type="match status" value="1"/>
</dbReference>
<dbReference type="Proteomes" id="UP001152320">
    <property type="component" value="Chromosome 1"/>
</dbReference>
<comment type="caution">
    <text evidence="2">The sequence shown here is derived from an EMBL/GenBank/DDBJ whole genome shotgun (WGS) entry which is preliminary data.</text>
</comment>
<sequence>MFLTSFYQDYLWVTDFPLAEILLVGVISGQHVKWDVLVKLLLELPECPYIYRAHGICLDESLPSFVQHTPHFLRFIQDLEFPEDCGERLLFTIDVSSLNTSIPHHAALSAIRHYLDQRQDPQIPTITFLRLTELVFTQNCFQFNGHFFHQVKGVAMGTKMGPSVACLTIGYFEEQLFSQYTGAYPFLYKKKRQYSTKILTSALHRIQGINRVEALSKKSDTSTSLRIPLVISHYPSVLPIIRAIYKKVETLRLDPSTRHLFPEPPITVFRVEKNISKHLVRASHPQQPTDSTPGTFPCGRSRCNTCPVVGKNTLIHILGSNGNRFSANQHFTCTPTNLVYILVCGRCNCLYVGETKRRLADRVTEHLRSIKKPSRLSGSHTFQPPITVLN</sequence>
<dbReference type="InterPro" id="IPR000305">
    <property type="entry name" value="GIY-YIG_endonuc"/>
</dbReference>